<evidence type="ECO:0000313" key="5">
    <source>
        <dbReference type="Proteomes" id="UP000270112"/>
    </source>
</evidence>
<dbReference type="InterPro" id="IPR036411">
    <property type="entry name" value="TorD-like_sf"/>
</dbReference>
<organism evidence="3 5">
    <name type="scientific">Eggerthella sinensis</name>
    <dbReference type="NCBI Taxonomy" id="242230"/>
    <lineage>
        <taxon>Bacteria</taxon>
        <taxon>Bacillati</taxon>
        <taxon>Actinomycetota</taxon>
        <taxon>Coriobacteriia</taxon>
        <taxon>Eggerthellales</taxon>
        <taxon>Eggerthellaceae</taxon>
        <taxon>Eggerthella</taxon>
    </lineage>
</organism>
<dbReference type="PANTHER" id="PTHR34227">
    <property type="entry name" value="CHAPERONE PROTEIN YCDY"/>
    <property type="match status" value="1"/>
</dbReference>
<dbReference type="EMBL" id="QICC01000039">
    <property type="protein sequence ID" value="RNM41352.1"/>
    <property type="molecule type" value="Genomic_DNA"/>
</dbReference>
<reference evidence="5" key="2">
    <citation type="submission" date="2018-05" db="EMBL/GenBank/DDBJ databases">
        <title>Genome Sequencing of selected type strains of the family Eggerthellaceae.</title>
        <authorList>
            <person name="Danylec N."/>
            <person name="Stoll D.A."/>
            <person name="Doetsch A."/>
            <person name="Huch M."/>
        </authorList>
    </citation>
    <scope>NUCLEOTIDE SEQUENCE [LARGE SCALE GENOMIC DNA]</scope>
    <source>
        <strain evidence="5">DSM 16107</strain>
    </source>
</reference>
<dbReference type="SUPFAM" id="SSF89155">
    <property type="entry name" value="TorD-like"/>
    <property type="match status" value="1"/>
</dbReference>
<evidence type="ECO:0008006" key="6">
    <source>
        <dbReference type="Google" id="ProtNLM"/>
    </source>
</evidence>
<evidence type="ECO:0000313" key="2">
    <source>
        <dbReference type="EMBL" id="RDB67538.1"/>
    </source>
</evidence>
<proteinExistence type="predicted"/>
<dbReference type="AlphaFoldDB" id="A0A3N0IYG1"/>
<dbReference type="InterPro" id="IPR050289">
    <property type="entry name" value="TorD/DmsD_chaperones"/>
</dbReference>
<name>A0A3N0IYG1_9ACTN</name>
<dbReference type="Proteomes" id="UP000253817">
    <property type="component" value="Unassembled WGS sequence"/>
</dbReference>
<dbReference type="RefSeq" id="WP_114547194.1">
    <property type="nucleotide sequence ID" value="NZ_PPTT01000025.1"/>
</dbReference>
<sequence>MDESTIEAQAMRLANRAYAYRVFHIAFGAEPSSDELRVLASPETVEAFRFLAETAREEGSGEGAQTLTAAADLLASLGAHAEDAAGVASLKASFTRLFLVPGASFVHPWESPYIGKEVMLFQESTLDVRHRYAAYGFAAAEFGHFPEDHVSMMLDFLAHLSSAAFEAFGDGNDEEAGRILADQRAFVAAHLDTWLPAFVEKLCEQDAEGTYARLARALRAFVELDKALMDAWAGACPNPAR</sequence>
<dbReference type="EMBL" id="PPTT01000025">
    <property type="protein sequence ID" value="RDB67538.1"/>
    <property type="molecule type" value="Genomic_DNA"/>
</dbReference>
<evidence type="ECO:0000313" key="3">
    <source>
        <dbReference type="EMBL" id="RNM41352.1"/>
    </source>
</evidence>
<dbReference type="Proteomes" id="UP000270112">
    <property type="component" value="Unassembled WGS sequence"/>
</dbReference>
<reference evidence="2 4" key="1">
    <citation type="journal article" date="2018" name="Elife">
        <title>Discovery and characterization of a prevalent human gut bacterial enzyme sufficient for the inactivation of a family of plant toxins.</title>
        <authorList>
            <person name="Koppel N."/>
            <person name="Bisanz J.E."/>
            <person name="Pandelia M.E."/>
            <person name="Turnbaugh P.J."/>
            <person name="Balskus E.P."/>
        </authorList>
    </citation>
    <scope>NUCLEOTIDE SEQUENCE [LARGE SCALE GENOMIC DNA]</scope>
    <source>
        <strain evidence="2 4">DSM 16107</strain>
    </source>
</reference>
<protein>
    <recommendedName>
        <fullName evidence="6">Molecular chaperone TorD</fullName>
    </recommendedName>
</protein>
<keyword evidence="1" id="KW-0143">Chaperone</keyword>
<evidence type="ECO:0000313" key="4">
    <source>
        <dbReference type="Proteomes" id="UP000253817"/>
    </source>
</evidence>
<dbReference type="Pfam" id="PF02613">
    <property type="entry name" value="Nitrate_red_del"/>
    <property type="match status" value="1"/>
</dbReference>
<gene>
    <name evidence="2" type="ORF">C1876_13225</name>
    <name evidence="3" type="ORF">DMP09_10005</name>
</gene>
<reference evidence="3" key="3">
    <citation type="journal article" date="2019" name="Microbiol. Resour. Announc.">
        <title>Draft Genome Sequences of Type Strains of Gordonibacter faecihominis, Paraeggerthella hongkongensis, Parvibacter caecicola,Slackia equolifaciens, Slackia faecicanis, and Slackia isoflavoniconvertens.</title>
        <authorList>
            <person name="Danylec N."/>
            <person name="Stoll D.A."/>
            <person name="Dotsch A."/>
            <person name="Huch M."/>
        </authorList>
    </citation>
    <scope>NUCLEOTIDE SEQUENCE</scope>
    <source>
        <strain evidence="3">DSM 16107</strain>
    </source>
</reference>
<dbReference type="PANTHER" id="PTHR34227:SF1">
    <property type="entry name" value="DIMETHYL SULFOXIDE REDUCTASE CHAPERONE-RELATED"/>
    <property type="match status" value="1"/>
</dbReference>
<evidence type="ECO:0000256" key="1">
    <source>
        <dbReference type="ARBA" id="ARBA00023186"/>
    </source>
</evidence>
<dbReference type="InterPro" id="IPR020945">
    <property type="entry name" value="DMSO/NO3_reduct_chaperone"/>
</dbReference>
<comment type="caution">
    <text evidence="3">The sequence shown here is derived from an EMBL/GenBank/DDBJ whole genome shotgun (WGS) entry which is preliminary data.</text>
</comment>
<accession>A0A3N0IYG1</accession>
<dbReference type="OrthoDB" id="3173687at2"/>
<keyword evidence="4" id="KW-1185">Reference proteome</keyword>
<dbReference type="Gene3D" id="1.10.3480.10">
    <property type="entry name" value="TorD-like"/>
    <property type="match status" value="1"/>
</dbReference>